<feature type="domain" description="ProQ/FinO" evidence="3">
    <location>
        <begin position="8"/>
        <end position="74"/>
    </location>
</feature>
<dbReference type="EMBL" id="JACHGA010000036">
    <property type="protein sequence ID" value="MBB5278789.1"/>
    <property type="molecule type" value="Genomic_DNA"/>
</dbReference>
<evidence type="ECO:0000313" key="4">
    <source>
        <dbReference type="EMBL" id="MBB5278789.1"/>
    </source>
</evidence>
<gene>
    <name evidence="4" type="ORF">HNR26_004903</name>
</gene>
<dbReference type="Proteomes" id="UP000550895">
    <property type="component" value="Unassembled WGS sequence"/>
</dbReference>
<reference evidence="4 5" key="1">
    <citation type="submission" date="2020-08" db="EMBL/GenBank/DDBJ databases">
        <title>Genomic Encyclopedia of Type Strains, Phase IV (KMG-IV): sequencing the most valuable type-strain genomes for metagenomic binning, comparative biology and taxonomic classification.</title>
        <authorList>
            <person name="Goeker M."/>
        </authorList>
    </citation>
    <scope>NUCLEOTIDE SEQUENCE [LARGE SCALE GENOMIC DNA]</scope>
    <source>
        <strain evidence="4 5">DSM 26376</strain>
    </source>
</reference>
<dbReference type="GO" id="GO:0003723">
    <property type="term" value="F:RNA binding"/>
    <property type="evidence" value="ECO:0007669"/>
    <property type="project" value="UniProtKB-KW"/>
</dbReference>
<evidence type="ECO:0000313" key="5">
    <source>
        <dbReference type="Proteomes" id="UP000550895"/>
    </source>
</evidence>
<keyword evidence="1" id="KW-0694">RNA-binding</keyword>
<dbReference type="InterPro" id="IPR016103">
    <property type="entry name" value="ProQ/FinO"/>
</dbReference>
<sequence length="93" mass="10288">MPIAVLPQKEGDIIRPFRLDIGEDIRMLLRPDAELKELRNALRRYAHSAQYLQALSQDDSMRHEINGEPAQAVNGGVKAGHVAEQKSATMAPA</sequence>
<protein>
    <submittedName>
        <fullName evidence="4">SRNA-binding protein</fullName>
    </submittedName>
</protein>
<dbReference type="AlphaFoldDB" id="A0A7W8MFX4"/>
<comment type="caution">
    <text evidence="4">The sequence shown here is derived from an EMBL/GenBank/DDBJ whole genome shotgun (WGS) entry which is preliminary data.</text>
</comment>
<evidence type="ECO:0000259" key="3">
    <source>
        <dbReference type="Pfam" id="PF04352"/>
    </source>
</evidence>
<feature type="region of interest" description="Disordered" evidence="2">
    <location>
        <begin position="69"/>
        <end position="93"/>
    </location>
</feature>
<evidence type="ECO:0000256" key="2">
    <source>
        <dbReference type="SAM" id="MobiDB-lite"/>
    </source>
</evidence>
<proteinExistence type="predicted"/>
<evidence type="ECO:0000256" key="1">
    <source>
        <dbReference type="ARBA" id="ARBA00022884"/>
    </source>
</evidence>
<keyword evidence="5" id="KW-1185">Reference proteome</keyword>
<dbReference type="InterPro" id="IPR036442">
    <property type="entry name" value="ProQ/FinO_sf"/>
</dbReference>
<accession>A0A7W8MFX4</accession>
<dbReference type="Pfam" id="PF04352">
    <property type="entry name" value="ProQ"/>
    <property type="match status" value="1"/>
</dbReference>
<dbReference type="SUPFAM" id="SSF48657">
    <property type="entry name" value="FinO-like"/>
    <property type="match status" value="1"/>
</dbReference>
<name>A0A7W8MFX4_9HYPH</name>
<dbReference type="Gene3D" id="1.10.1710.10">
    <property type="entry name" value="ProQ/FinO domain"/>
    <property type="match status" value="1"/>
</dbReference>
<organism evidence="4 5">
    <name type="scientific">Rhizobium rosettiformans</name>
    <dbReference type="NCBI Taxonomy" id="1368430"/>
    <lineage>
        <taxon>Bacteria</taxon>
        <taxon>Pseudomonadati</taxon>
        <taxon>Pseudomonadota</taxon>
        <taxon>Alphaproteobacteria</taxon>
        <taxon>Hyphomicrobiales</taxon>
        <taxon>Rhizobiaceae</taxon>
        <taxon>Rhizobium/Agrobacterium group</taxon>
        <taxon>Rhizobium</taxon>
    </lineage>
</organism>